<evidence type="ECO:0000313" key="3">
    <source>
        <dbReference type="Proteomes" id="UP000036700"/>
    </source>
</evidence>
<dbReference type="CDD" id="cd16329">
    <property type="entry name" value="LolA_like"/>
    <property type="match status" value="1"/>
</dbReference>
<dbReference type="EMBL" id="CP011568">
    <property type="protein sequence ID" value="AKJ66868.1"/>
    <property type="molecule type" value="Genomic_DNA"/>
</dbReference>
<accession>A0A0G3EIL5</accession>
<proteinExistence type="predicted"/>
<evidence type="ECO:0000256" key="1">
    <source>
        <dbReference type="SAM" id="SignalP"/>
    </source>
</evidence>
<keyword evidence="3" id="KW-1185">Reference proteome</keyword>
<evidence type="ECO:0008006" key="4">
    <source>
        <dbReference type="Google" id="ProtNLM"/>
    </source>
</evidence>
<dbReference type="AlphaFoldDB" id="A0A0G3EIL5"/>
<dbReference type="Proteomes" id="UP000036700">
    <property type="component" value="Chromosome"/>
</dbReference>
<name>A0A0G3EIL5_9BURK</name>
<feature type="signal peptide" evidence="1">
    <location>
        <begin position="1"/>
        <end position="22"/>
    </location>
</feature>
<dbReference type="Gene3D" id="2.50.20.10">
    <property type="entry name" value="Lipoprotein localisation LolA/LolB/LppX"/>
    <property type="match status" value="1"/>
</dbReference>
<feature type="chain" id="PRO_5002553393" description="DUF1329 domain-containing protein" evidence="1">
    <location>
        <begin position="23"/>
        <end position="453"/>
    </location>
</feature>
<sequence length="453" mass="51564">MRRIAKLSALAICSAVALTVWAQSPGGVTVTGAKAGPSKDGLIPAFAGQDKPLPGWSYGKFRGDYWKYKDEKPLFSIDASNYMKYADKLSPGQIELFKKIKGYRMDIYPTHRDCGYPDWVDANIKKNATYAKLTPDGNHIQQAILPGLPFPAAKTGQEAIWNYLSRYRGVGTEWPKTYTMVSPRPGSNTWISVTSKQTMYYPWGKKGANKLTPDENLFSIYFAYETPAAFAGQALVQNYHFGDSNAESFYYFPGQRRVRRMPSYNYDAPQIGFENQYTIDEAKLFNGDIDRFNWTLAGEKEMYVPYNDFGMFNFKKSVGDVFKNNDVDPSARRYELHRVYVLVATLKPNMRHISQKKVLYLDEDTYLALAGEDYDAQGKLYKVKEGYPIPVWELGGTCELEPFAQYNLTSGQYVDDQSVIGGGKDIRFFEESNDPRFRGDYYTAENLRSISER</sequence>
<dbReference type="OrthoDB" id="6751304at2"/>
<dbReference type="RefSeq" id="WP_047212387.1">
    <property type="nucleotide sequence ID" value="NZ_CP011568.3"/>
</dbReference>
<protein>
    <recommendedName>
        <fullName evidence="4">DUF1329 domain-containing protein</fullName>
    </recommendedName>
</protein>
<dbReference type="Pfam" id="PF07044">
    <property type="entry name" value="DUF1329"/>
    <property type="match status" value="1"/>
</dbReference>
<gene>
    <name evidence="2" type="ORF">ABW99_00100</name>
</gene>
<evidence type="ECO:0000313" key="2">
    <source>
        <dbReference type="EMBL" id="AKJ66868.1"/>
    </source>
</evidence>
<organism evidence="2 3">
    <name type="scientific">Pandoraea thiooxydans</name>
    <dbReference type="NCBI Taxonomy" id="445709"/>
    <lineage>
        <taxon>Bacteria</taxon>
        <taxon>Pseudomonadati</taxon>
        <taxon>Pseudomonadota</taxon>
        <taxon>Betaproteobacteria</taxon>
        <taxon>Burkholderiales</taxon>
        <taxon>Burkholderiaceae</taxon>
        <taxon>Pandoraea</taxon>
    </lineage>
</organism>
<reference evidence="3" key="1">
    <citation type="submission" date="2015-06" db="EMBL/GenBank/DDBJ databases">
        <authorList>
            <person name="Lim Y.L."/>
            <person name="Ee R."/>
            <person name="Yong D."/>
            <person name="How K.Y."/>
            <person name="Yin W.F."/>
            <person name="Chan K.G."/>
        </authorList>
    </citation>
    <scope>NUCLEOTIDE SEQUENCE [LARGE SCALE GENOMIC DNA]</scope>
    <source>
        <strain evidence="3">DSM 25325</strain>
    </source>
</reference>
<dbReference type="InterPro" id="IPR010752">
    <property type="entry name" value="DUF1329"/>
</dbReference>
<dbReference type="PATRIC" id="fig|445709.3.peg.29"/>
<keyword evidence="1" id="KW-0732">Signal</keyword>
<dbReference type="STRING" id="445709.ABW99_00100"/>
<dbReference type="KEGG" id="ptx:ABW99_00100"/>